<reference evidence="2 3" key="1">
    <citation type="submission" date="2020-11" db="EMBL/GenBank/DDBJ databases">
        <title>Pseudonocardia abyssalis sp. nov. and Pseudonocardia oceani sp. nov., description and phylogenomic analysis of two novel actinomycetes isolated from the deep Southern Ocean.</title>
        <authorList>
            <person name="Parra J."/>
        </authorList>
    </citation>
    <scope>NUCLEOTIDE SEQUENCE [LARGE SCALE GENOMIC DNA]</scope>
    <source>
        <strain evidence="2 3">KRD-168</strain>
    </source>
</reference>
<keyword evidence="2" id="KW-0378">Hydrolase</keyword>
<evidence type="ECO:0000259" key="1">
    <source>
        <dbReference type="Pfam" id="PF00557"/>
    </source>
</evidence>
<accession>A0ABS6UZE6</accession>
<sequence>MLGGMDEHVRAAELVAAEEKAELLFAEVTRRGLVAAGVRESVVSDRVRDLGAELFGIERHWHKRVVRAGPNTLAPYQENPPDRVIEDDDIVFLDFGPLLERWEADFGRTYVLGDDPAKLAIAAALPRLWADGRAHFEAHPDITGAELYAHVGELAREAGWEFGNSHAGHLVGEFPHELVDGAKIESYIAPENTNPMRRTDRNGAQCHWILEIHIVDRDRGFGGFHEQLLTLR</sequence>
<name>A0ABS6UZE6_9PSEU</name>
<dbReference type="InterPro" id="IPR000994">
    <property type="entry name" value="Pept_M24"/>
</dbReference>
<dbReference type="Proteomes" id="UP000694287">
    <property type="component" value="Unassembled WGS sequence"/>
</dbReference>
<proteinExistence type="predicted"/>
<dbReference type="EMBL" id="JADQDK010000001">
    <property type="protein sequence ID" value="MBW0137634.1"/>
    <property type="molecule type" value="Genomic_DNA"/>
</dbReference>
<comment type="caution">
    <text evidence="2">The sequence shown here is derived from an EMBL/GenBank/DDBJ whole genome shotgun (WGS) entry which is preliminary data.</text>
</comment>
<dbReference type="PANTHER" id="PTHR46112:SF8">
    <property type="entry name" value="CYTOPLASMIC PEPTIDASE PEPQ-RELATED"/>
    <property type="match status" value="1"/>
</dbReference>
<dbReference type="Pfam" id="PF00557">
    <property type="entry name" value="Peptidase_M24"/>
    <property type="match status" value="1"/>
</dbReference>
<dbReference type="GO" id="GO:0004177">
    <property type="term" value="F:aminopeptidase activity"/>
    <property type="evidence" value="ECO:0007669"/>
    <property type="project" value="UniProtKB-KW"/>
</dbReference>
<protein>
    <submittedName>
        <fullName evidence="2">Aminopeptidase P family protein</fullName>
    </submittedName>
</protein>
<dbReference type="InterPro" id="IPR050659">
    <property type="entry name" value="Peptidase_M24B"/>
</dbReference>
<organism evidence="2 3">
    <name type="scientific">Pseudonocardia abyssalis</name>
    <dbReference type="NCBI Taxonomy" id="2792008"/>
    <lineage>
        <taxon>Bacteria</taxon>
        <taxon>Bacillati</taxon>
        <taxon>Actinomycetota</taxon>
        <taxon>Actinomycetes</taxon>
        <taxon>Pseudonocardiales</taxon>
        <taxon>Pseudonocardiaceae</taxon>
        <taxon>Pseudonocardia</taxon>
    </lineage>
</organism>
<gene>
    <name evidence="2" type="ORF">I4I81_25720</name>
</gene>
<keyword evidence="2" id="KW-0645">Protease</keyword>
<evidence type="ECO:0000313" key="2">
    <source>
        <dbReference type="EMBL" id="MBW0137634.1"/>
    </source>
</evidence>
<keyword evidence="2" id="KW-0031">Aminopeptidase</keyword>
<dbReference type="PANTHER" id="PTHR46112">
    <property type="entry name" value="AMINOPEPTIDASE"/>
    <property type="match status" value="1"/>
</dbReference>
<evidence type="ECO:0000313" key="3">
    <source>
        <dbReference type="Proteomes" id="UP000694287"/>
    </source>
</evidence>
<feature type="domain" description="Peptidase M24" evidence="1">
    <location>
        <begin position="17"/>
        <end position="178"/>
    </location>
</feature>
<keyword evidence="3" id="KW-1185">Reference proteome</keyword>